<reference evidence="3" key="2">
    <citation type="submission" date="2020-09" db="EMBL/GenBank/DDBJ databases">
        <authorList>
            <person name="Sun Q."/>
            <person name="Zhou Y."/>
        </authorList>
    </citation>
    <scope>NUCLEOTIDE SEQUENCE</scope>
    <source>
        <strain evidence="3">CGMCC 4.7403</strain>
    </source>
</reference>
<dbReference type="Gene3D" id="1.10.700.10">
    <property type="entry name" value="Dioxygenase LigAB, LigA subunit"/>
    <property type="match status" value="1"/>
</dbReference>
<dbReference type="RefSeq" id="WP_189788243.1">
    <property type="nucleotide sequence ID" value="NZ_BNAT01000066.1"/>
</dbReference>
<keyword evidence="1" id="KW-0812">Transmembrane</keyword>
<reference evidence="3" key="1">
    <citation type="journal article" date="2014" name="Int. J. Syst. Evol. Microbiol.">
        <title>Complete genome sequence of Corynebacterium casei LMG S-19264T (=DSM 44701T), isolated from a smear-ripened cheese.</title>
        <authorList>
            <consortium name="US DOE Joint Genome Institute (JGI-PGF)"/>
            <person name="Walter F."/>
            <person name="Albersmeier A."/>
            <person name="Kalinowski J."/>
            <person name="Ruckert C."/>
        </authorList>
    </citation>
    <scope>NUCLEOTIDE SEQUENCE</scope>
    <source>
        <strain evidence="3">CGMCC 4.7403</strain>
    </source>
</reference>
<keyword evidence="4" id="KW-1185">Reference proteome</keyword>
<comment type="caution">
    <text evidence="3">The sequence shown here is derived from an EMBL/GenBank/DDBJ whole genome shotgun (WGS) entry which is preliminary data.</text>
</comment>
<accession>A0A918ZTA4</accession>
<evidence type="ECO:0000313" key="4">
    <source>
        <dbReference type="Proteomes" id="UP000603227"/>
    </source>
</evidence>
<evidence type="ECO:0000313" key="3">
    <source>
        <dbReference type="EMBL" id="GHE66966.1"/>
    </source>
</evidence>
<evidence type="ECO:0000256" key="1">
    <source>
        <dbReference type="SAM" id="Phobius"/>
    </source>
</evidence>
<dbReference type="Pfam" id="PF07746">
    <property type="entry name" value="LigA"/>
    <property type="match status" value="1"/>
</dbReference>
<sequence>MNRYAVNKVLFDVYRDAGNTDAFTTGPEDFLASYGLTPQEAAALVGRDLRWLVAEGAHPFLVFNFALSLAGGFSLPFCLAYVKELEGLEVGDITT</sequence>
<dbReference type="SUPFAM" id="SSF48076">
    <property type="entry name" value="LigA subunit of an aromatic-ring-opening dioxygenase LigAB"/>
    <property type="match status" value="1"/>
</dbReference>
<feature type="domain" description="Extradiol ring-cleavage dioxygenase LigAB LigA subunit" evidence="2">
    <location>
        <begin position="7"/>
        <end position="67"/>
    </location>
</feature>
<evidence type="ECO:0000259" key="2">
    <source>
        <dbReference type="Pfam" id="PF07746"/>
    </source>
</evidence>
<dbReference type="InterPro" id="IPR036622">
    <property type="entry name" value="LigA_sf"/>
</dbReference>
<organism evidence="3 4">
    <name type="scientific">Streptomyces capitiformicae</name>
    <dbReference type="NCBI Taxonomy" id="2014920"/>
    <lineage>
        <taxon>Bacteria</taxon>
        <taxon>Bacillati</taxon>
        <taxon>Actinomycetota</taxon>
        <taxon>Actinomycetes</taxon>
        <taxon>Kitasatosporales</taxon>
        <taxon>Streptomycetaceae</taxon>
        <taxon>Streptomyces</taxon>
    </lineage>
</organism>
<dbReference type="Proteomes" id="UP000603227">
    <property type="component" value="Unassembled WGS sequence"/>
</dbReference>
<keyword evidence="1" id="KW-1133">Transmembrane helix</keyword>
<gene>
    <name evidence="3" type="ORF">GCM10017771_90640</name>
</gene>
<protein>
    <recommendedName>
        <fullName evidence="2">Extradiol ring-cleavage dioxygenase LigAB LigA subunit domain-containing protein</fullName>
    </recommendedName>
</protein>
<proteinExistence type="predicted"/>
<dbReference type="EMBL" id="BNAT01000066">
    <property type="protein sequence ID" value="GHE66966.1"/>
    <property type="molecule type" value="Genomic_DNA"/>
</dbReference>
<name>A0A918ZTA4_9ACTN</name>
<feature type="transmembrane region" description="Helical" evidence="1">
    <location>
        <begin position="60"/>
        <end position="82"/>
    </location>
</feature>
<dbReference type="InterPro" id="IPR011986">
    <property type="entry name" value="Xdiol_dOase_LigA"/>
</dbReference>
<keyword evidence="1" id="KW-0472">Membrane</keyword>
<dbReference type="AlphaFoldDB" id="A0A918ZTA4"/>